<comment type="similarity">
    <text evidence="1">Belongs to the short-chain dehydrogenases/reductases (SDR) family.</text>
</comment>
<dbReference type="GO" id="GO:0019748">
    <property type="term" value="P:secondary metabolic process"/>
    <property type="evidence" value="ECO:0007669"/>
    <property type="project" value="TreeGrafter"/>
</dbReference>
<gene>
    <name evidence="2" type="ORF">BDV96DRAFT_489286</name>
</gene>
<dbReference type="InterPro" id="IPR002347">
    <property type="entry name" value="SDR_fam"/>
</dbReference>
<dbReference type="InterPro" id="IPR036291">
    <property type="entry name" value="NAD(P)-bd_dom_sf"/>
</dbReference>
<dbReference type="Gene3D" id="3.40.50.720">
    <property type="entry name" value="NAD(P)-binding Rossmann-like Domain"/>
    <property type="match status" value="1"/>
</dbReference>
<protein>
    <recommendedName>
        <fullName evidence="4">Short chain dehydrogenase/reductase</fullName>
    </recommendedName>
</protein>
<dbReference type="PANTHER" id="PTHR43544:SF32">
    <property type="entry name" value="CHAIN DEHYDROGENASE, PUTATIVE (AFU_ORTHOLOGUE AFUA_5G01530)-RELATED"/>
    <property type="match status" value="1"/>
</dbReference>
<dbReference type="GO" id="GO:0005737">
    <property type="term" value="C:cytoplasm"/>
    <property type="evidence" value="ECO:0007669"/>
    <property type="project" value="TreeGrafter"/>
</dbReference>
<dbReference type="SUPFAM" id="SSF51735">
    <property type="entry name" value="NAD(P)-binding Rossmann-fold domains"/>
    <property type="match status" value="1"/>
</dbReference>
<dbReference type="InterPro" id="IPR051468">
    <property type="entry name" value="Fungal_SecMetab_SDRs"/>
</dbReference>
<dbReference type="Proteomes" id="UP000799770">
    <property type="component" value="Unassembled WGS sequence"/>
</dbReference>
<accession>A0A6A5ZFM7</accession>
<dbReference type="PRINTS" id="PR00081">
    <property type="entry name" value="GDHRDH"/>
</dbReference>
<dbReference type="PANTHER" id="PTHR43544">
    <property type="entry name" value="SHORT-CHAIN DEHYDROGENASE/REDUCTASE"/>
    <property type="match status" value="1"/>
</dbReference>
<proteinExistence type="inferred from homology"/>
<dbReference type="OrthoDB" id="1933717at2759"/>
<name>A0A6A5ZFM7_9PLEO</name>
<dbReference type="GO" id="GO:0016491">
    <property type="term" value="F:oxidoreductase activity"/>
    <property type="evidence" value="ECO:0007669"/>
    <property type="project" value="TreeGrafter"/>
</dbReference>
<evidence type="ECO:0000256" key="1">
    <source>
        <dbReference type="ARBA" id="ARBA00006484"/>
    </source>
</evidence>
<sequence length="257" mass="27363">MAASAAKTIVLITGANSGVGFELAAQLLAKESYHVLLGARSTQKGNTALQDLQSRKLPGSVEFLEIDATKDDTIERAAKSVEQNHGHLDVLVNNAAIAAMEGPLRQEMRDAFDTNATGPLIIGQTFLPLLQAAVSKSTAKAVPSPRVINVHSGAGSIARRLEPSSMMYKMKGGFGYRTSKAALSMVTACQFVEYGDVGVKVFAYDPGFTVSNLGPHNNVEQGARSAEESVRPLVDLIEGKRDDEAGKILHNTGGWPW</sequence>
<organism evidence="2 3">
    <name type="scientific">Lophiotrema nucula</name>
    <dbReference type="NCBI Taxonomy" id="690887"/>
    <lineage>
        <taxon>Eukaryota</taxon>
        <taxon>Fungi</taxon>
        <taxon>Dikarya</taxon>
        <taxon>Ascomycota</taxon>
        <taxon>Pezizomycotina</taxon>
        <taxon>Dothideomycetes</taxon>
        <taxon>Pleosporomycetidae</taxon>
        <taxon>Pleosporales</taxon>
        <taxon>Lophiotremataceae</taxon>
        <taxon>Lophiotrema</taxon>
    </lineage>
</organism>
<dbReference type="Pfam" id="PF00106">
    <property type="entry name" value="adh_short"/>
    <property type="match status" value="1"/>
</dbReference>
<dbReference type="AlphaFoldDB" id="A0A6A5ZFM7"/>
<reference evidence="2" key="1">
    <citation type="journal article" date="2020" name="Stud. Mycol.">
        <title>101 Dothideomycetes genomes: a test case for predicting lifestyles and emergence of pathogens.</title>
        <authorList>
            <person name="Haridas S."/>
            <person name="Albert R."/>
            <person name="Binder M."/>
            <person name="Bloem J."/>
            <person name="Labutti K."/>
            <person name="Salamov A."/>
            <person name="Andreopoulos B."/>
            <person name="Baker S."/>
            <person name="Barry K."/>
            <person name="Bills G."/>
            <person name="Bluhm B."/>
            <person name="Cannon C."/>
            <person name="Castanera R."/>
            <person name="Culley D."/>
            <person name="Daum C."/>
            <person name="Ezra D."/>
            <person name="Gonzalez J."/>
            <person name="Henrissat B."/>
            <person name="Kuo A."/>
            <person name="Liang C."/>
            <person name="Lipzen A."/>
            <person name="Lutzoni F."/>
            <person name="Magnuson J."/>
            <person name="Mondo S."/>
            <person name="Nolan M."/>
            <person name="Ohm R."/>
            <person name="Pangilinan J."/>
            <person name="Park H.-J."/>
            <person name="Ramirez L."/>
            <person name="Alfaro M."/>
            <person name="Sun H."/>
            <person name="Tritt A."/>
            <person name="Yoshinaga Y."/>
            <person name="Zwiers L.-H."/>
            <person name="Turgeon B."/>
            <person name="Goodwin S."/>
            <person name="Spatafora J."/>
            <person name="Crous P."/>
            <person name="Grigoriev I."/>
        </authorList>
    </citation>
    <scope>NUCLEOTIDE SEQUENCE</scope>
    <source>
        <strain evidence="2">CBS 627.86</strain>
    </source>
</reference>
<keyword evidence="3" id="KW-1185">Reference proteome</keyword>
<dbReference type="EMBL" id="ML977318">
    <property type="protein sequence ID" value="KAF2118025.1"/>
    <property type="molecule type" value="Genomic_DNA"/>
</dbReference>
<evidence type="ECO:0000313" key="2">
    <source>
        <dbReference type="EMBL" id="KAF2118025.1"/>
    </source>
</evidence>
<evidence type="ECO:0008006" key="4">
    <source>
        <dbReference type="Google" id="ProtNLM"/>
    </source>
</evidence>
<evidence type="ECO:0000313" key="3">
    <source>
        <dbReference type="Proteomes" id="UP000799770"/>
    </source>
</evidence>